<keyword evidence="2" id="KW-1185">Reference proteome</keyword>
<dbReference type="Proteomes" id="UP000515908">
    <property type="component" value="Chromosome 05"/>
</dbReference>
<gene>
    <name evidence="1" type="ORF">ADEAN_000332700</name>
</gene>
<name>A0A7G2C8F9_9TRYP</name>
<evidence type="ECO:0000313" key="2">
    <source>
        <dbReference type="Proteomes" id="UP000515908"/>
    </source>
</evidence>
<dbReference type="AlphaFoldDB" id="A0A7G2C8F9"/>
<sequence>MTIEIRRRIIDSHEYESRFPDEELELFRKELSLTENSLKSQIELALIQFLHEQKDFLPQNMYLPNIQNRVSK</sequence>
<dbReference type="EMBL" id="LR877149">
    <property type="protein sequence ID" value="CAD2215869.1"/>
    <property type="molecule type" value="Genomic_DNA"/>
</dbReference>
<proteinExistence type="predicted"/>
<reference evidence="1 2" key="1">
    <citation type="submission" date="2020-08" db="EMBL/GenBank/DDBJ databases">
        <authorList>
            <person name="Newling K."/>
            <person name="Davey J."/>
            <person name="Forrester S."/>
        </authorList>
    </citation>
    <scope>NUCLEOTIDE SEQUENCE [LARGE SCALE GENOMIC DNA]</scope>
    <source>
        <strain evidence="2">Crithidia deanei Carvalho (ATCC PRA-265)</strain>
    </source>
</reference>
<protein>
    <submittedName>
        <fullName evidence="1">Uncharacterized protein</fullName>
    </submittedName>
</protein>
<dbReference type="VEuPathDB" id="TriTrypDB:ADEAN_000332700"/>
<accession>A0A7G2C8F9</accession>
<organism evidence="1 2">
    <name type="scientific">Angomonas deanei</name>
    <dbReference type="NCBI Taxonomy" id="59799"/>
    <lineage>
        <taxon>Eukaryota</taxon>
        <taxon>Discoba</taxon>
        <taxon>Euglenozoa</taxon>
        <taxon>Kinetoplastea</taxon>
        <taxon>Metakinetoplastina</taxon>
        <taxon>Trypanosomatida</taxon>
        <taxon>Trypanosomatidae</taxon>
        <taxon>Strigomonadinae</taxon>
        <taxon>Angomonas</taxon>
    </lineage>
</organism>
<evidence type="ECO:0000313" key="1">
    <source>
        <dbReference type="EMBL" id="CAD2215869.1"/>
    </source>
</evidence>